<comment type="function">
    <text evidence="4">Required for a late step of 50S ribosomal subunit assembly. Has GTPase activity.</text>
</comment>
<dbReference type="CDD" id="cd01856">
    <property type="entry name" value="YlqF"/>
    <property type="match status" value="1"/>
</dbReference>
<evidence type="ECO:0000313" key="10">
    <source>
        <dbReference type="Proteomes" id="UP000443070"/>
    </source>
</evidence>
<dbReference type="GO" id="GO:0003924">
    <property type="term" value="F:GTPase activity"/>
    <property type="evidence" value="ECO:0007669"/>
    <property type="project" value="TreeGrafter"/>
</dbReference>
<dbReference type="PROSITE" id="PS51721">
    <property type="entry name" value="G_CP"/>
    <property type="match status" value="1"/>
</dbReference>
<dbReference type="EMBL" id="WNBW01000001">
    <property type="protein sequence ID" value="MTU03101.1"/>
    <property type="molecule type" value="Genomic_DNA"/>
</dbReference>
<dbReference type="EMBL" id="WNBM01000001">
    <property type="protein sequence ID" value="MTT74970.1"/>
    <property type="molecule type" value="Genomic_DNA"/>
</dbReference>
<sequence length="287" mass="32193">MDFKIQWFPGHMTKAKRMMEQQLKLVDVVVEMLDARIPRSSSNPMLIQMLGDKPKVVALNKIDMADPEKTEKWLQTFKNSGLPVCKVDCSTGKGVKQMVAAIQQVARPVTDKWLRKGVRNRSIRVMIVGVPNVGKSTLINRLVGKNKVVAADRPGVTRGQQWVTIAKGLELLDTPGVLWPKFEDPEVGFCLAVTGAIKEDVYDRETAVELLLERLMHIYPEDLRVKYAIDFSEAEPVREVMAKIAVARGCLKAGGVLDIDKVIQLVLRDFRTGRLGRFTLDEPSENN</sequence>
<dbReference type="eggNOG" id="COG1161">
    <property type="taxonomic scope" value="Bacteria"/>
</dbReference>
<accession>A0A6I3RR51</accession>
<comment type="similarity">
    <text evidence="4">Belongs to the TRAFAC class YlqF/YawG GTPase family. MTG1 subfamily.</text>
</comment>
<comment type="subcellular location">
    <subcellularLocation>
        <location evidence="4">Cytoplasm</location>
    </subcellularLocation>
</comment>
<dbReference type="InterPro" id="IPR027417">
    <property type="entry name" value="P-loop_NTPase"/>
</dbReference>
<evidence type="ECO:0000256" key="5">
    <source>
        <dbReference type="PIRSR" id="PIRSR006230-1"/>
    </source>
</evidence>
<dbReference type="Gene3D" id="1.10.1580.10">
    <property type="match status" value="1"/>
</dbReference>
<dbReference type="EMBL" id="CBDS010000041">
    <property type="protein sequence ID" value="CDB45527.1"/>
    <property type="molecule type" value="Genomic_DNA"/>
</dbReference>
<evidence type="ECO:0000313" key="7">
    <source>
        <dbReference type="EMBL" id="CDB45527.1"/>
    </source>
</evidence>
<accession>R6J5F0</accession>
<evidence type="ECO:0000256" key="2">
    <source>
        <dbReference type="ARBA" id="ARBA00022741"/>
    </source>
</evidence>
<evidence type="ECO:0000313" key="11">
    <source>
        <dbReference type="Proteomes" id="UP000484547"/>
    </source>
</evidence>
<gene>
    <name evidence="8" type="primary">ylqF</name>
    <name evidence="7" type="ORF">BN533_00653</name>
    <name evidence="8" type="ORF">GMD11_01635</name>
    <name evidence="9" type="ORF">GMD18_01630</name>
</gene>
<evidence type="ECO:0000259" key="6">
    <source>
        <dbReference type="PROSITE" id="PS51721"/>
    </source>
</evidence>
<dbReference type="InterPro" id="IPR006073">
    <property type="entry name" value="GTP-bd"/>
</dbReference>
<dbReference type="Proteomes" id="UP000484547">
    <property type="component" value="Unassembled WGS sequence"/>
</dbReference>
<keyword evidence="3 4" id="KW-0342">GTP-binding</keyword>
<dbReference type="GO" id="GO:0005525">
    <property type="term" value="F:GTP binding"/>
    <property type="evidence" value="ECO:0007669"/>
    <property type="project" value="UniProtKB-KW"/>
</dbReference>
<comment type="caution">
    <text evidence="7">The sequence shown here is derived from an EMBL/GenBank/DDBJ whole genome shotgun (WGS) entry which is preliminary data.</text>
</comment>
<feature type="domain" description="CP-type G" evidence="6">
    <location>
        <begin position="12"/>
        <end position="180"/>
    </location>
</feature>
<feature type="binding site" evidence="5">
    <location>
        <begin position="132"/>
        <end position="137"/>
    </location>
    <ligand>
        <name>GTP</name>
        <dbReference type="ChEBI" id="CHEBI:37565"/>
    </ligand>
</feature>
<dbReference type="GO" id="GO:0005737">
    <property type="term" value="C:cytoplasm"/>
    <property type="evidence" value="ECO:0007669"/>
    <property type="project" value="UniProtKB-SubCell"/>
</dbReference>
<dbReference type="InterPro" id="IPR030378">
    <property type="entry name" value="G_CP_dom"/>
</dbReference>
<organism evidence="7">
    <name type="scientific">Phascolarctobacterium faecium</name>
    <dbReference type="NCBI Taxonomy" id="33025"/>
    <lineage>
        <taxon>Bacteria</taxon>
        <taxon>Bacillati</taxon>
        <taxon>Bacillota</taxon>
        <taxon>Negativicutes</taxon>
        <taxon>Acidaminococcales</taxon>
        <taxon>Acidaminococcaceae</taxon>
        <taxon>Phascolarctobacterium</taxon>
    </lineage>
</organism>
<dbReference type="HOGENOM" id="CLU_011106_1_0_9"/>
<reference evidence="7" key="1">
    <citation type="submission" date="2012-11" db="EMBL/GenBank/DDBJ databases">
        <title>Dependencies among metagenomic species, viruses, plasmids and units of genetic variation.</title>
        <authorList>
            <person name="Nielsen H.B."/>
            <person name="Almeida M."/>
            <person name="Juncker A.S."/>
            <person name="Rasmussen S."/>
            <person name="Li J."/>
            <person name="Sunagawa S."/>
            <person name="Plichta D."/>
            <person name="Gautier L."/>
            <person name="Le Chatelier E."/>
            <person name="Peletier E."/>
            <person name="Bonde I."/>
            <person name="Nielsen T."/>
            <person name="Manichanh C."/>
            <person name="Arumugam M."/>
            <person name="Batto J."/>
            <person name="Santos M.B.Q.D."/>
            <person name="Blom N."/>
            <person name="Borruel N."/>
            <person name="Burgdorf K.S."/>
            <person name="Boumezbeur F."/>
            <person name="Casellas F."/>
            <person name="Dore J."/>
            <person name="Guarner F."/>
            <person name="Hansen T."/>
            <person name="Hildebrand F."/>
            <person name="Kaas R.S."/>
            <person name="Kennedy S."/>
            <person name="Kristiansen K."/>
            <person name="Kultima J.R."/>
            <person name="Leonard P."/>
            <person name="Levenez F."/>
            <person name="Lund O."/>
            <person name="Moumen B."/>
            <person name="Le Paslier D."/>
            <person name="Pons N."/>
            <person name="Pedersen O."/>
            <person name="Prifti E."/>
            <person name="Qin J."/>
            <person name="Raes J."/>
            <person name="Tap J."/>
            <person name="Tims S."/>
            <person name="Ussery D.W."/>
            <person name="Yamada T."/>
            <person name="MetaHit consortium"/>
            <person name="Renault P."/>
            <person name="Sicheritz-Ponten T."/>
            <person name="Bork P."/>
            <person name="Wang J."/>
            <person name="Brunak S."/>
            <person name="Ehrlich S.D."/>
        </authorList>
    </citation>
    <scope>NUCLEOTIDE SEQUENCE [LARGE SCALE GENOMIC DNA]</scope>
</reference>
<evidence type="ECO:0000256" key="1">
    <source>
        <dbReference type="ARBA" id="ARBA00014898"/>
    </source>
</evidence>
<dbReference type="SUPFAM" id="SSF52540">
    <property type="entry name" value="P-loop containing nucleoside triphosphate hydrolases"/>
    <property type="match status" value="1"/>
</dbReference>
<dbReference type="PANTHER" id="PTHR45782:SF4">
    <property type="entry name" value="MITOCHONDRIAL RIBOSOME-ASSOCIATED GTPASE 1"/>
    <property type="match status" value="1"/>
</dbReference>
<feature type="binding site" evidence="5">
    <location>
        <position position="176"/>
    </location>
    <ligand>
        <name>GTP</name>
        <dbReference type="ChEBI" id="CHEBI:37565"/>
    </ligand>
</feature>
<dbReference type="InterPro" id="IPR019991">
    <property type="entry name" value="GTP-bd_ribosome_bgen"/>
</dbReference>
<dbReference type="OrthoDB" id="9779790at2"/>
<dbReference type="AlphaFoldDB" id="R6J5F0"/>
<dbReference type="Pfam" id="PF01926">
    <property type="entry name" value="MMR_HSR1"/>
    <property type="match status" value="1"/>
</dbReference>
<dbReference type="FunFam" id="3.40.50.300:FF:000590">
    <property type="entry name" value="Ribosome biogenesis GTPase A"/>
    <property type="match status" value="1"/>
</dbReference>
<keyword evidence="10" id="KW-1185">Reference proteome</keyword>
<dbReference type="RefSeq" id="WP_021717556.1">
    <property type="nucleotide sequence ID" value="NZ_CAKVRS010000001.1"/>
</dbReference>
<dbReference type="PANTHER" id="PTHR45782">
    <property type="entry name" value="MITOCHONDRIAL RIBOSOME-ASSOCIATED GTPASE 1"/>
    <property type="match status" value="1"/>
</dbReference>
<dbReference type="InterPro" id="IPR023179">
    <property type="entry name" value="GTP-bd_ortho_bundle_sf"/>
</dbReference>
<evidence type="ECO:0000313" key="9">
    <source>
        <dbReference type="EMBL" id="MTU03101.1"/>
    </source>
</evidence>
<evidence type="ECO:0000256" key="3">
    <source>
        <dbReference type="ARBA" id="ARBA00023134"/>
    </source>
</evidence>
<dbReference type="STRING" id="1262914.BN533_00653"/>
<reference evidence="10 11" key="2">
    <citation type="journal article" date="2019" name="Nat. Med.">
        <title>A library of human gut bacterial isolates paired with longitudinal multiomics data enables mechanistic microbiome research.</title>
        <authorList>
            <person name="Poyet M."/>
            <person name="Groussin M."/>
            <person name="Gibbons S.M."/>
            <person name="Avila-Pacheco J."/>
            <person name="Jiang X."/>
            <person name="Kearney S.M."/>
            <person name="Perrotta A.R."/>
            <person name="Berdy B."/>
            <person name="Zhao S."/>
            <person name="Lieberman T.D."/>
            <person name="Swanson P.K."/>
            <person name="Smith M."/>
            <person name="Roesemann S."/>
            <person name="Alexander J.E."/>
            <person name="Rich S.A."/>
            <person name="Livny J."/>
            <person name="Vlamakis H."/>
            <person name="Clish C."/>
            <person name="Bullock K."/>
            <person name="Deik A."/>
            <person name="Scott J."/>
            <person name="Pierce K.A."/>
            <person name="Xavier R.J."/>
            <person name="Alm E.J."/>
        </authorList>
    </citation>
    <scope>NUCLEOTIDE SEQUENCE [LARGE SCALE GENOMIC DNA]</scope>
    <source>
        <strain evidence="8 11">BIOML-A13</strain>
        <strain evidence="9 10">BIOML-A3</strain>
    </source>
</reference>
<proteinExistence type="inferred from homology"/>
<evidence type="ECO:0000256" key="4">
    <source>
        <dbReference type="PIRNR" id="PIRNR006230"/>
    </source>
</evidence>
<feature type="binding site" evidence="5">
    <location>
        <begin position="60"/>
        <end position="63"/>
    </location>
    <ligand>
        <name>GTP</name>
        <dbReference type="ChEBI" id="CHEBI:37565"/>
    </ligand>
</feature>
<dbReference type="InterPro" id="IPR016478">
    <property type="entry name" value="GTPase_MTG1"/>
</dbReference>
<dbReference type="GO" id="GO:0006412">
    <property type="term" value="P:translation"/>
    <property type="evidence" value="ECO:0007669"/>
    <property type="project" value="TreeGrafter"/>
</dbReference>
<protein>
    <recommendedName>
        <fullName evidence="1 4">Ribosome biogenesis GTPase A</fullName>
    </recommendedName>
</protein>
<evidence type="ECO:0000313" key="8">
    <source>
        <dbReference type="EMBL" id="MTT74970.1"/>
    </source>
</evidence>
<name>R6J5F0_9FIRM</name>
<dbReference type="NCBIfam" id="TIGR03596">
    <property type="entry name" value="GTPase_YlqF"/>
    <property type="match status" value="1"/>
</dbReference>
<dbReference type="Proteomes" id="UP000443070">
    <property type="component" value="Unassembled WGS sequence"/>
</dbReference>
<keyword evidence="4" id="KW-0963">Cytoplasm</keyword>
<keyword evidence="2 4" id="KW-0547">Nucleotide-binding</keyword>
<dbReference type="Gene3D" id="3.40.50.300">
    <property type="entry name" value="P-loop containing nucleotide triphosphate hydrolases"/>
    <property type="match status" value="1"/>
</dbReference>
<dbReference type="PIRSF" id="PIRSF006230">
    <property type="entry name" value="MG442"/>
    <property type="match status" value="1"/>
</dbReference>